<accession>A0A385IK20</accession>
<evidence type="ECO:0000313" key="1">
    <source>
        <dbReference type="EMBL" id="AXY83258.1"/>
    </source>
</evidence>
<protein>
    <submittedName>
        <fullName evidence="1">Putative tapemeasure protein</fullName>
    </submittedName>
</protein>
<reference evidence="1 2" key="1">
    <citation type="submission" date="2018-02" db="EMBL/GenBank/DDBJ databases">
        <title>Genomic characterization of three novel Basilisk-like phages infecting Bacillus anthracis.</title>
        <authorList>
            <person name="Farlow J."/>
            <person name="Bolkvadze D."/>
            <person name="Leshkasheli L."/>
            <person name="Kusradze I."/>
            <person name="Kotorashvili A."/>
            <person name="Kotaria N."/>
            <person name="Balarjishvili N."/>
            <person name="Kvachadze L."/>
            <person name="Nikolich M."/>
            <person name="Kutateladze M."/>
        </authorList>
    </citation>
    <scope>NUCLEOTIDE SEQUENCE [LARGE SCALE GENOMIC DNA]</scope>
</reference>
<sequence length="126" mass="14256">MELVKGRTLAAGQKVKVYVNLNQQGRFSIVDCKSGLVVAYAENVTITNAKFHVGESGRQKILASNRKRVHAWVTGFFVTADTVQPSDLKTEVYYNPYTHEKFTTTENNTVIDNADTVYFINKRCYI</sequence>
<dbReference type="Proteomes" id="UP000262714">
    <property type="component" value="Segment"/>
</dbReference>
<keyword evidence="2" id="KW-1185">Reference proteome</keyword>
<name>A0A385IK20_9CAUD</name>
<gene>
    <name evidence="1" type="ORF">vBBBak10_113</name>
</gene>
<organism evidence="1 2">
    <name type="scientific">Bacillus phage v_B-Bak10</name>
    <dbReference type="NCBI Taxonomy" id="2094736"/>
    <lineage>
        <taxon>Viruses</taxon>
        <taxon>Duplodnaviria</taxon>
        <taxon>Heunggongvirae</taxon>
        <taxon>Uroviricota</taxon>
        <taxon>Caudoviricetes</taxon>
        <taxon>Sejongvirinae</taxon>
        <taxon>Basiliskvirus</taxon>
        <taxon>Basiliskvirus bak10</taxon>
    </lineage>
</organism>
<dbReference type="EMBL" id="MG967618">
    <property type="protein sequence ID" value="AXY83258.1"/>
    <property type="molecule type" value="Genomic_DNA"/>
</dbReference>
<dbReference type="InterPro" id="IPR058002">
    <property type="entry name" value="Gp82"/>
</dbReference>
<evidence type="ECO:0000313" key="2">
    <source>
        <dbReference type="Proteomes" id="UP000262714"/>
    </source>
</evidence>
<proteinExistence type="predicted"/>
<dbReference type="Pfam" id="PF25735">
    <property type="entry name" value="Phage_L5_gp82"/>
    <property type="match status" value="1"/>
</dbReference>